<gene>
    <name evidence="2" type="ORF">JYZ213_LOCUS46496</name>
</gene>
<feature type="non-terminal residue" evidence="2">
    <location>
        <position position="1"/>
    </location>
</feature>
<feature type="compositionally biased region" description="Low complexity" evidence="1">
    <location>
        <begin position="90"/>
        <end position="109"/>
    </location>
</feature>
<feature type="compositionally biased region" description="Polar residues" evidence="1">
    <location>
        <begin position="150"/>
        <end position="159"/>
    </location>
</feature>
<feature type="non-terminal residue" evidence="2">
    <location>
        <position position="173"/>
    </location>
</feature>
<evidence type="ECO:0000313" key="2">
    <source>
        <dbReference type="EMBL" id="CAF1554182.1"/>
    </source>
</evidence>
<accession>A0A815X857</accession>
<feature type="compositionally biased region" description="Low complexity" evidence="1">
    <location>
        <begin position="60"/>
        <end position="82"/>
    </location>
</feature>
<feature type="compositionally biased region" description="Basic and acidic residues" evidence="1">
    <location>
        <begin position="32"/>
        <end position="42"/>
    </location>
</feature>
<reference evidence="2" key="1">
    <citation type="submission" date="2021-02" db="EMBL/GenBank/DDBJ databases">
        <authorList>
            <person name="Nowell W R."/>
        </authorList>
    </citation>
    <scope>NUCLEOTIDE SEQUENCE</scope>
</reference>
<sequence>TSIINGGRQQQYHRPLLRPDETSNTGTLNSYDGKENKQKESVVRPNEQPLSESLPYENYRTTTIPTSTSRPTTTTTNDGTTNLYPHPSQNTISTRNNNNNTTNSAGANRLSDDEYEREEVEGDEERDNEHEDDDNDVEKRLQRLTRKENGQTYSQTSMLPTIMADNFSRNNIP</sequence>
<feature type="compositionally biased region" description="Basic and acidic residues" evidence="1">
    <location>
        <begin position="137"/>
        <end position="149"/>
    </location>
</feature>
<dbReference type="Proteomes" id="UP000663845">
    <property type="component" value="Unassembled WGS sequence"/>
</dbReference>
<dbReference type="AlphaFoldDB" id="A0A815X857"/>
<proteinExistence type="predicted"/>
<organism evidence="2 3">
    <name type="scientific">Adineta steineri</name>
    <dbReference type="NCBI Taxonomy" id="433720"/>
    <lineage>
        <taxon>Eukaryota</taxon>
        <taxon>Metazoa</taxon>
        <taxon>Spiralia</taxon>
        <taxon>Gnathifera</taxon>
        <taxon>Rotifera</taxon>
        <taxon>Eurotatoria</taxon>
        <taxon>Bdelloidea</taxon>
        <taxon>Adinetida</taxon>
        <taxon>Adinetidae</taxon>
        <taxon>Adineta</taxon>
    </lineage>
</organism>
<feature type="compositionally biased region" description="Acidic residues" evidence="1">
    <location>
        <begin position="113"/>
        <end position="136"/>
    </location>
</feature>
<feature type="region of interest" description="Disordered" evidence="1">
    <location>
        <begin position="1"/>
        <end position="173"/>
    </location>
</feature>
<dbReference type="EMBL" id="CAJNOG010005760">
    <property type="protein sequence ID" value="CAF1554182.1"/>
    <property type="molecule type" value="Genomic_DNA"/>
</dbReference>
<evidence type="ECO:0000256" key="1">
    <source>
        <dbReference type="SAM" id="MobiDB-lite"/>
    </source>
</evidence>
<name>A0A815X857_9BILA</name>
<evidence type="ECO:0000313" key="3">
    <source>
        <dbReference type="Proteomes" id="UP000663845"/>
    </source>
</evidence>
<feature type="compositionally biased region" description="Polar residues" evidence="1">
    <location>
        <begin position="1"/>
        <end position="12"/>
    </location>
</feature>
<protein>
    <submittedName>
        <fullName evidence="2">Uncharacterized protein</fullName>
    </submittedName>
</protein>
<comment type="caution">
    <text evidence="2">The sequence shown here is derived from an EMBL/GenBank/DDBJ whole genome shotgun (WGS) entry which is preliminary data.</text>
</comment>